<dbReference type="Proteomes" id="UP001317629">
    <property type="component" value="Chromosome"/>
</dbReference>
<evidence type="ECO:0008006" key="4">
    <source>
        <dbReference type="Google" id="ProtNLM"/>
    </source>
</evidence>
<accession>A0ABN6VJ38</accession>
<proteinExistence type="predicted"/>
<evidence type="ECO:0000313" key="3">
    <source>
        <dbReference type="Proteomes" id="UP001317629"/>
    </source>
</evidence>
<gene>
    <name evidence="2" type="ORF">SS37A_29260</name>
</gene>
<evidence type="ECO:0000313" key="2">
    <source>
        <dbReference type="EMBL" id="BDV35397.1"/>
    </source>
</evidence>
<name>A0ABN6VJ38_9HYPH</name>
<protein>
    <recommendedName>
        <fullName evidence="4">Chromosome partitioning protein ParA</fullName>
    </recommendedName>
</protein>
<dbReference type="EMBL" id="AP027142">
    <property type="protein sequence ID" value="BDV35397.1"/>
    <property type="molecule type" value="Genomic_DNA"/>
</dbReference>
<evidence type="ECO:0000256" key="1">
    <source>
        <dbReference type="SAM" id="MobiDB-lite"/>
    </source>
</evidence>
<feature type="region of interest" description="Disordered" evidence="1">
    <location>
        <begin position="226"/>
        <end position="245"/>
    </location>
</feature>
<reference evidence="2 3" key="1">
    <citation type="journal article" date="2023" name="Int. J. Syst. Evol. Microbiol.">
        <title>Methylocystis iwaonis sp. nov., a type II methane-oxidizing bacterium from surface soil of a rice paddy field in Japan, and emended description of the genus Methylocystis (ex Whittenbury et al. 1970) Bowman et al. 1993.</title>
        <authorList>
            <person name="Kaise H."/>
            <person name="Sawadogo J.B."/>
            <person name="Alam M.S."/>
            <person name="Ueno C."/>
            <person name="Dianou D."/>
            <person name="Shinjo R."/>
            <person name="Asakawa S."/>
        </authorList>
    </citation>
    <scope>NUCLEOTIDE SEQUENCE [LARGE SCALE GENOMIC DNA]</scope>
    <source>
        <strain evidence="2 3">SS37A-Re</strain>
    </source>
</reference>
<keyword evidence="3" id="KW-1185">Reference proteome</keyword>
<sequence>MYFALGFLVAGLITLLFLPAFWRRAMRLSMRRLQMLAPMSMEEVIAERDLLRADFALRERRLEQEMEAVKASKADDLAAVGRHAARVLEAETARKKAEADNRDMELRLRESQKILAERTDLLRSTELALHEMTERADRWVERLRLLESDKEELGREKEAQYSRVVAHEAKIGALHEQNTQLQREFDAMKEEFARVSEEAGHVPGLVKDLSAAKEELEKTRAERETLLQERDKARAEGAAEKERRENEVERLENALRAARAEAREGADRLEIARADNAMLQGANEALRAERAQQRLAGAQPSQADLAALREALTSFGNRVVDLVEPVHERAG</sequence>
<organism evidence="2 3">
    <name type="scientific">Methylocystis iwaonis</name>
    <dbReference type="NCBI Taxonomy" id="2885079"/>
    <lineage>
        <taxon>Bacteria</taxon>
        <taxon>Pseudomonadati</taxon>
        <taxon>Pseudomonadota</taxon>
        <taxon>Alphaproteobacteria</taxon>
        <taxon>Hyphomicrobiales</taxon>
        <taxon>Methylocystaceae</taxon>
        <taxon>Methylocystis</taxon>
    </lineage>
</organism>